<feature type="region of interest" description="Disordered" evidence="3">
    <location>
        <begin position="733"/>
        <end position="785"/>
    </location>
</feature>
<dbReference type="CDD" id="cd00160">
    <property type="entry name" value="RhoGEF"/>
    <property type="match status" value="1"/>
</dbReference>
<dbReference type="Gene3D" id="1.20.900.10">
    <property type="entry name" value="Dbl homology (DH) domain"/>
    <property type="match status" value="1"/>
</dbReference>
<dbReference type="GO" id="GO:0005085">
    <property type="term" value="F:guanyl-nucleotide exchange factor activity"/>
    <property type="evidence" value="ECO:0007669"/>
    <property type="project" value="UniProtKB-KW"/>
</dbReference>
<dbReference type="Gene3D" id="2.30.38.10">
    <property type="entry name" value="Luciferase, Domain 3"/>
    <property type="match status" value="1"/>
</dbReference>
<dbReference type="InterPro" id="IPR025110">
    <property type="entry name" value="AMP-bd_C"/>
</dbReference>
<dbReference type="SUPFAM" id="SSF56801">
    <property type="entry name" value="Acetyl-CoA synthetase-like"/>
    <property type="match status" value="1"/>
</dbReference>
<dbReference type="Pfam" id="PF00780">
    <property type="entry name" value="CNH"/>
    <property type="match status" value="1"/>
</dbReference>
<dbReference type="PROSITE" id="PS50003">
    <property type="entry name" value="PH_DOMAIN"/>
    <property type="match status" value="1"/>
</dbReference>
<feature type="compositionally biased region" description="Polar residues" evidence="3">
    <location>
        <begin position="1367"/>
        <end position="1378"/>
    </location>
</feature>
<dbReference type="InterPro" id="IPR052233">
    <property type="entry name" value="Rho-type_GEFs"/>
</dbReference>
<dbReference type="EMBL" id="FWEW01000417">
    <property type="protein sequence ID" value="SLM34824.1"/>
    <property type="molecule type" value="Genomic_DNA"/>
</dbReference>
<feature type="compositionally biased region" description="Low complexity" evidence="3">
    <location>
        <begin position="900"/>
        <end position="911"/>
    </location>
</feature>
<reference evidence="8" key="1">
    <citation type="submission" date="2017-03" db="EMBL/GenBank/DDBJ databases">
        <authorList>
            <person name="Sharma R."/>
            <person name="Thines M."/>
        </authorList>
    </citation>
    <scope>NUCLEOTIDE SEQUENCE [LARGE SCALE GENOMIC DNA]</scope>
</reference>
<dbReference type="InterPro" id="IPR020845">
    <property type="entry name" value="AMP-binding_CS"/>
</dbReference>
<dbReference type="Gene3D" id="2.30.29.30">
    <property type="entry name" value="Pleckstrin-homology domain (PH domain)/Phosphotyrosine-binding domain (PTB)"/>
    <property type="match status" value="1"/>
</dbReference>
<dbReference type="PROSITE" id="PS00455">
    <property type="entry name" value="AMP_BINDING"/>
    <property type="match status" value="1"/>
</dbReference>
<sequence>MVFYPPAWTPKLPFDPPDSIPISEFMLNESYGRHPLGYSKAPYTCGLSGTQYSALEVRERVENLAKGLAKEFGWHPNQGTEWDKVIGVFAFNTIDTLTLAWATHRLSGISTPANAVYSVDELIHQLTSSGSKVLFTCCPLLPTALEAASKSGIPKDRIYLLGLPTAMTCGKGPPKEFKTVDDLIQEGAKQSRLEDLNWEKGQGARQTAFLCYSSGTSGLPKGVMISHRNVIANVLQIQSFDKPQRDNLMDPAAQSPFTDVALGLLPQSHIYALVVVCHASTYRGDQVIILPKFDIYWYLEAIQKYKIRTLYLVPPIIISMINNKQICDKYDLSSVDAIFTGGAPLGRETAEDLQKQQPNWKIRQAYGLTETSTVVCASPVNDIWFGSSGSLVPSTEARIVTIEGNEITDYDQPGELVVRSPSVVLGYLNNEQATRETFQDGWMRTGDAAVVKKAPSGNEHIWIVDRIKELIKVKALQVAPAELEAHLLMHPAVADAAVIPVYDQAAGELPKAFIVKSPSVGLEENDRMLMREIQKHVEANKARHKWLKGGVEFVDVIPKSASGKILRRLLRDKDREARRKAVFLQFANAILECIAAASLPLQQAFKTQQRIAAPPAARQSLPTLRAHDGGRKALAPIDMAHYQNGQRPSGQYGNVQGLPTSPPTSGLYGTSMPARPTQAHEIRRAPSFDPGDDVRFGDEGYGYREDLARDSGRYRTRGNASTQEEELFMATQAAPSPPLSYASSPGGYQHQSGTSRPATQSAYNPQQYSRSESQNNRMAVYGGTSSNYTAAPQRYNPAAYQHPTFSGQSSYGSPTYGSLPTGYGAQPAYMASGQSPPLPPRPYGSQRISHYGGPPPQTPNPHSEGYYGRPPLTPLPASAPASARPVAYSPPAPPAPPFSPSRDAFSSSSMSQPGRPYSQNLGMSSFQQTSNLNSGPYSQHYDWTSTPDDQASEGPSTSSPYEARLLPSPGASPISSAHSTPGPPPPQHSPQRMNTTGRHPQARPLPGPPATSEADPDYFTRSNGGRAAYSRTDAETGYDELMREVEDAVTDMGNASGTSTRRRSPRAERASHQSSIEEEEEQEPLPLFTMGSRTGVSPDASHSHTNGHLGVGGPGHYVNYGAYSDGSDAEAAAGLAAMQMAEEEDQAAAQRRSGSGTAFGTQDTPPHPFRSGSHEELSSDSDIIGGDLDLYGGGYGGRLHYGDGPLPLSSAQARMNEANSAQGSGRSSEGLGGQGDMYDYMPPEDYSIHPFPTTSARVDTGGTGGLSEPGSHSRRLSFDDGDEATLADSETGRTSGSQSPVRDYRARPLPPAPVGSGRVPLLWPAGTYQHPERQQPYTSYPTTPYNYDQLLSPDQLFTPLGTPVPRSTSLISHSSTPQTVPPIRSKTDAEERRARLLKPHQLAGIRSASAYGSDFGSDASALPPSGITLDLPEIPLGKRKKYNPAKMSTSDFKKCTEPWALSSIVAWVKDMSEGESDLREHSLVDGIVALFTHKVPTMNTADAETLGARVVNAMLKSGTLIKEEEWVKFTSVPLYGVLFQLTGTGCYAPRVHAQPTPMIGRCYAHHCMRTLKKINLQTQLLEPQQKVEDWAAFYKVKKEDTTNVDKKEIERQNNLHEIVTTEDSYMEQLNILQVLYRDELSRCQPPIISPKRIETFLTDVFGKVDAIKRVNEDYLLAQLKYRQQEQGPWIVGFSDIFREWVRKARNAYIEYAASFPHASFLVRQECERNILFQQFLNQMRENERSKRLGWDTYLKAPITRLQRYSLMLSTAQNNTVQETEEKGNLQAAIEEIKNVTLECDARVAEMGKKVDLLELSVKLKLRPGMENVELNLTHLGRELIFQGDLQRAGGTRFSWRETRAILFDHYLVLAKTISQRDAAGGLKYEQYDVSKRPIPMDLLVLESANDDPVVKNKTIGTVSTISSKAHTAQNPQISRTSSSQTTASSGPGSLQHVNTASSLASVGSTSSKQTLVTATVIDQDERIMYPFRIKHLGHSAYTLYAPTAQNRQDWHDKILEAKTRHAASLFAQNAEPFRLRVMADTAFAYDSMSGSPKSIVIRGTPLDRAIREVEHMFKAAGPKPGPVCRASVNCATSFNLPYPGKQMVAVGSDFGVFISEHNNPRGWSRAIATKLVSQIAVLEEFSLMLIIADKSFIAYHLDSVCSPQGPAAAASESSRRPPQKLSGARDVGFFATGRMKDRTLVFYKKRDGISSTFKVLEPVYLKSSTITTRGFSSRLLNGVKKGTTEFFRDFDDFYIAADTFAINLFHSSLAIATAKGIEVLTLDKKVTFSIPDLKPPHCASIAGRIREQKPLGMFRLNESEFLIVFEEVGVYVNKHGDVSRGVVMEFVGRAKQAVLAGGMYLVLVDVNGGFVEVRNAVNGRLRQVISGRDVRLLDDGGEKGNVKICMQHPEAERCQIIVEMVVNEGLKE</sequence>
<proteinExistence type="predicted"/>
<organism evidence="7 8">
    <name type="scientific">Lasallia pustulata</name>
    <dbReference type="NCBI Taxonomy" id="136370"/>
    <lineage>
        <taxon>Eukaryota</taxon>
        <taxon>Fungi</taxon>
        <taxon>Dikarya</taxon>
        <taxon>Ascomycota</taxon>
        <taxon>Pezizomycotina</taxon>
        <taxon>Lecanoromycetes</taxon>
        <taxon>OSLEUM clade</taxon>
        <taxon>Umbilicariomycetidae</taxon>
        <taxon>Umbilicariales</taxon>
        <taxon>Umbilicariaceae</taxon>
        <taxon>Lasallia</taxon>
    </lineage>
</organism>
<dbReference type="InterPro" id="IPR000219">
    <property type="entry name" value="DH_dom"/>
</dbReference>
<dbReference type="PROSITE" id="PS50010">
    <property type="entry name" value="DH_2"/>
    <property type="match status" value="1"/>
</dbReference>
<dbReference type="Pfam" id="PF15405">
    <property type="entry name" value="PH_5"/>
    <property type="match status" value="1"/>
</dbReference>
<feature type="compositionally biased region" description="Polar residues" evidence="3">
    <location>
        <begin position="1921"/>
        <end position="1933"/>
    </location>
</feature>
<dbReference type="Pfam" id="PF00501">
    <property type="entry name" value="AMP-binding"/>
    <property type="match status" value="1"/>
</dbReference>
<protein>
    <submittedName>
        <fullName evidence="7">Pleckstrin homology-like domain</fullName>
    </submittedName>
</protein>
<feature type="region of interest" description="Disordered" evidence="3">
    <location>
        <begin position="1367"/>
        <end position="1386"/>
    </location>
</feature>
<dbReference type="InterPro" id="IPR057283">
    <property type="entry name" value="RGF3_WH"/>
</dbReference>
<feature type="compositionally biased region" description="Pro residues" evidence="3">
    <location>
        <begin position="888"/>
        <end position="899"/>
    </location>
</feature>
<evidence type="ECO:0000259" key="4">
    <source>
        <dbReference type="PROSITE" id="PS50003"/>
    </source>
</evidence>
<dbReference type="PROSITE" id="PS50219">
    <property type="entry name" value="CNH"/>
    <property type="match status" value="1"/>
</dbReference>
<feature type="region of interest" description="Disordered" evidence="3">
    <location>
        <begin position="681"/>
        <end position="702"/>
    </location>
</feature>
<feature type="region of interest" description="Disordered" evidence="3">
    <location>
        <begin position="1215"/>
        <end position="1319"/>
    </location>
</feature>
<accession>A0A1W5CVB6</accession>
<keyword evidence="1" id="KW-0597">Phosphoprotein</keyword>
<keyword evidence="8" id="KW-1185">Reference proteome</keyword>
<dbReference type="SMART" id="SM00036">
    <property type="entry name" value="CNH"/>
    <property type="match status" value="1"/>
</dbReference>
<dbReference type="SUPFAM" id="SSF50729">
    <property type="entry name" value="PH domain-like"/>
    <property type="match status" value="1"/>
</dbReference>
<dbReference type="InterPro" id="IPR001849">
    <property type="entry name" value="PH_domain"/>
</dbReference>
<dbReference type="InterPro" id="IPR035899">
    <property type="entry name" value="DBL_dom_sf"/>
</dbReference>
<feature type="region of interest" description="Disordered" evidence="3">
    <location>
        <begin position="827"/>
        <end position="1102"/>
    </location>
</feature>
<keyword evidence="2" id="KW-0344">Guanine-nucleotide releasing factor</keyword>
<dbReference type="SMART" id="SM00325">
    <property type="entry name" value="RhoGEF"/>
    <property type="match status" value="1"/>
</dbReference>
<dbReference type="CDD" id="cd05911">
    <property type="entry name" value="Firefly_Luc_like"/>
    <property type="match status" value="1"/>
</dbReference>
<evidence type="ECO:0000259" key="5">
    <source>
        <dbReference type="PROSITE" id="PS50010"/>
    </source>
</evidence>
<dbReference type="InterPro" id="IPR011993">
    <property type="entry name" value="PH-like_dom_sf"/>
</dbReference>
<dbReference type="Proteomes" id="UP000192927">
    <property type="component" value="Unassembled WGS sequence"/>
</dbReference>
<evidence type="ECO:0000313" key="7">
    <source>
        <dbReference type="EMBL" id="SLM34824.1"/>
    </source>
</evidence>
<dbReference type="InterPro" id="IPR045851">
    <property type="entry name" value="AMP-bd_C_sf"/>
</dbReference>
<feature type="domain" description="DH" evidence="5">
    <location>
        <begin position="1610"/>
        <end position="1802"/>
    </location>
</feature>
<dbReference type="SMART" id="SM00233">
    <property type="entry name" value="PH"/>
    <property type="match status" value="1"/>
</dbReference>
<dbReference type="Gene3D" id="3.30.300.30">
    <property type="match status" value="1"/>
</dbReference>
<feature type="compositionally biased region" description="Polar residues" evidence="3">
    <location>
        <begin position="749"/>
        <end position="785"/>
    </location>
</feature>
<dbReference type="InterPro" id="IPR041675">
    <property type="entry name" value="PH_5"/>
</dbReference>
<feature type="domain" description="CNH" evidence="6">
    <location>
        <begin position="2085"/>
        <end position="2400"/>
    </location>
</feature>
<dbReference type="Pfam" id="PF23582">
    <property type="entry name" value="WHD_RGF3"/>
    <property type="match status" value="1"/>
</dbReference>
<name>A0A1W5CVB6_9LECA</name>
<evidence type="ECO:0000256" key="2">
    <source>
        <dbReference type="ARBA" id="ARBA00022658"/>
    </source>
</evidence>
<feature type="domain" description="PH" evidence="4">
    <location>
        <begin position="1838"/>
        <end position="2019"/>
    </location>
</feature>
<feature type="compositionally biased region" description="Low complexity" evidence="3">
    <location>
        <begin position="1934"/>
        <end position="1945"/>
    </location>
</feature>
<evidence type="ECO:0000259" key="6">
    <source>
        <dbReference type="PROSITE" id="PS50219"/>
    </source>
</evidence>
<dbReference type="Pfam" id="PF13193">
    <property type="entry name" value="AMP-binding_C"/>
    <property type="match status" value="1"/>
</dbReference>
<dbReference type="Gene3D" id="3.40.50.980">
    <property type="match status" value="2"/>
</dbReference>
<feature type="compositionally biased region" description="Polar residues" evidence="3">
    <location>
        <begin position="1152"/>
        <end position="1164"/>
    </location>
</feature>
<evidence type="ECO:0000256" key="3">
    <source>
        <dbReference type="SAM" id="MobiDB-lite"/>
    </source>
</evidence>
<evidence type="ECO:0000313" key="8">
    <source>
        <dbReference type="Proteomes" id="UP000192927"/>
    </source>
</evidence>
<dbReference type="SUPFAM" id="SSF48065">
    <property type="entry name" value="DBL homology domain (DH-domain)"/>
    <property type="match status" value="1"/>
</dbReference>
<dbReference type="PANTHER" id="PTHR46572:SF1">
    <property type="entry name" value="RHO1 GUANINE NUCLEOTIDE EXCHANGE FACTOR TUS1"/>
    <property type="match status" value="1"/>
</dbReference>
<feature type="compositionally biased region" description="Polar residues" evidence="3">
    <location>
        <begin position="1215"/>
        <end position="1227"/>
    </location>
</feature>
<feature type="compositionally biased region" description="Polar residues" evidence="3">
    <location>
        <begin position="917"/>
        <end position="960"/>
    </location>
</feature>
<dbReference type="InterPro" id="IPR001180">
    <property type="entry name" value="CNH_dom"/>
</dbReference>
<dbReference type="Pfam" id="PF00621">
    <property type="entry name" value="RhoGEF"/>
    <property type="match status" value="1"/>
</dbReference>
<feature type="region of interest" description="Disordered" evidence="3">
    <location>
        <begin position="1921"/>
        <end position="1952"/>
    </location>
</feature>
<feature type="compositionally biased region" description="Low complexity" evidence="3">
    <location>
        <begin position="875"/>
        <end position="887"/>
    </location>
</feature>
<dbReference type="PANTHER" id="PTHR46572">
    <property type="entry name" value="RHO1 GDP-GTP EXCHANGE PROTEIN 1-RELATED"/>
    <property type="match status" value="1"/>
</dbReference>
<evidence type="ECO:0000256" key="1">
    <source>
        <dbReference type="ARBA" id="ARBA00022553"/>
    </source>
</evidence>
<dbReference type="InterPro" id="IPR000873">
    <property type="entry name" value="AMP-dep_synth/lig_dom"/>
</dbReference>
<feature type="region of interest" description="Disordered" evidence="3">
    <location>
        <begin position="1140"/>
        <end position="1181"/>
    </location>
</feature>